<reference evidence="2 3" key="1">
    <citation type="submission" date="2021-05" db="EMBL/GenBank/DDBJ databases">
        <title>Molecular characterization for Shewanella algae harboring chromosomal blaOXA-55-like strains isolated from clinical and environment sample.</title>
        <authorList>
            <person name="Ohama Y."/>
            <person name="Aoki K."/>
            <person name="Harada S."/>
            <person name="Moriya K."/>
            <person name="Ishii Y."/>
            <person name="Tateda K."/>
        </authorList>
    </citation>
    <scope>NUCLEOTIDE SEQUENCE [LARGE SCALE GENOMIC DNA]</scope>
    <source>
        <strain evidence="2 3">MBTL60-118</strain>
    </source>
</reference>
<keyword evidence="1" id="KW-0812">Transmembrane</keyword>
<gene>
    <name evidence="2" type="ORF">TUM3794_39600</name>
</gene>
<organism evidence="2 3">
    <name type="scientific">Shewanella colwelliana</name>
    <name type="common">Alteromonas colwelliana</name>
    <dbReference type="NCBI Taxonomy" id="23"/>
    <lineage>
        <taxon>Bacteria</taxon>
        <taxon>Pseudomonadati</taxon>
        <taxon>Pseudomonadota</taxon>
        <taxon>Gammaproteobacteria</taxon>
        <taxon>Alteromonadales</taxon>
        <taxon>Shewanellaceae</taxon>
        <taxon>Shewanella</taxon>
    </lineage>
</organism>
<keyword evidence="3" id="KW-1185">Reference proteome</keyword>
<evidence type="ECO:0000256" key="1">
    <source>
        <dbReference type="SAM" id="Phobius"/>
    </source>
</evidence>
<accession>A0ABQ4PGG8</accession>
<feature type="transmembrane region" description="Helical" evidence="1">
    <location>
        <begin position="152"/>
        <end position="172"/>
    </location>
</feature>
<keyword evidence="1" id="KW-1133">Transmembrane helix</keyword>
<dbReference type="RefSeq" id="WP_220757674.1">
    <property type="nucleotide sequence ID" value="NZ_BPEU01000045.1"/>
</dbReference>
<dbReference type="EMBL" id="BPEU01000045">
    <property type="protein sequence ID" value="GIU46626.1"/>
    <property type="molecule type" value="Genomic_DNA"/>
</dbReference>
<evidence type="ECO:0008006" key="4">
    <source>
        <dbReference type="Google" id="ProtNLM"/>
    </source>
</evidence>
<dbReference type="Proteomes" id="UP000773469">
    <property type="component" value="Unassembled WGS sequence"/>
</dbReference>
<evidence type="ECO:0000313" key="2">
    <source>
        <dbReference type="EMBL" id="GIU46626.1"/>
    </source>
</evidence>
<name>A0ABQ4PGG8_SHECO</name>
<sequence length="212" mass="24402">MEHWDELGKIIGILVGAATVAIAMHTFISNRLSNRIKEYDIYKEVKQLLEENQDNRNLASIQAALRCIISKELTLDEIKWFIKTPNAFKHIRYYSAQARYLTISKNQSGFSRVEKYNNWWSRMLERLQIMFVYIFSGTLSAAILIYGHLFEIAAPLLMVLYGFGIACGFLALKMLEMGLVFSDTDRMINRVSFTTEPKPELELVNSQTDKSA</sequence>
<proteinExistence type="predicted"/>
<evidence type="ECO:0000313" key="3">
    <source>
        <dbReference type="Proteomes" id="UP000773469"/>
    </source>
</evidence>
<comment type="caution">
    <text evidence="2">The sequence shown here is derived from an EMBL/GenBank/DDBJ whole genome shotgun (WGS) entry which is preliminary data.</text>
</comment>
<protein>
    <recommendedName>
        <fullName evidence="4">DUF2721 domain-containing protein</fullName>
    </recommendedName>
</protein>
<keyword evidence="1" id="KW-0472">Membrane</keyword>
<feature type="transmembrane region" description="Helical" evidence="1">
    <location>
        <begin position="6"/>
        <end position="28"/>
    </location>
</feature>
<feature type="transmembrane region" description="Helical" evidence="1">
    <location>
        <begin position="127"/>
        <end position="146"/>
    </location>
</feature>